<reference evidence="9 10" key="2">
    <citation type="submission" date="2018-12" db="EMBL/GenBank/DDBJ databases">
        <title>Simiduia agarivorans gen. nov., sp. nov., a marine, agarolytic bacterium isolated from shallow coastal water from Keelung, Taiwan.</title>
        <authorList>
            <person name="Shieh W.Y."/>
        </authorList>
    </citation>
    <scope>NUCLEOTIDE SEQUENCE [LARGE SCALE GENOMIC DNA]</scope>
    <source>
        <strain evidence="9 10">GTF-13</strain>
    </source>
</reference>
<feature type="transmembrane region" description="Helical" evidence="8">
    <location>
        <begin position="6"/>
        <end position="34"/>
    </location>
</feature>
<dbReference type="GO" id="GO:0005886">
    <property type="term" value="C:plasma membrane"/>
    <property type="evidence" value="ECO:0007669"/>
    <property type="project" value="UniProtKB-SubCell"/>
</dbReference>
<dbReference type="AlphaFoldDB" id="A0A3P3VPR1"/>
<comment type="subcellular location">
    <subcellularLocation>
        <location evidence="1 8">Cell membrane</location>
        <topology evidence="1 8">Multi-pass membrane protein</topology>
    </subcellularLocation>
</comment>
<keyword evidence="4 8" id="KW-1003">Cell membrane</keyword>
<dbReference type="InterPro" id="IPR052017">
    <property type="entry name" value="TSUP"/>
</dbReference>
<evidence type="ECO:0000313" key="9">
    <source>
        <dbReference type="EMBL" id="RRJ84424.1"/>
    </source>
</evidence>
<feature type="transmembrane region" description="Helical" evidence="8">
    <location>
        <begin position="195"/>
        <end position="218"/>
    </location>
</feature>
<keyword evidence="5 8" id="KW-0812">Transmembrane</keyword>
<name>A0A3P3VPR1_9GAMM</name>
<accession>A0A3P3VPR1</accession>
<feature type="transmembrane region" description="Helical" evidence="8">
    <location>
        <begin position="72"/>
        <end position="92"/>
    </location>
</feature>
<organism evidence="9 10">
    <name type="scientific">Aestuariirhabdus litorea</name>
    <dbReference type="NCBI Taxonomy" id="2528527"/>
    <lineage>
        <taxon>Bacteria</taxon>
        <taxon>Pseudomonadati</taxon>
        <taxon>Pseudomonadota</taxon>
        <taxon>Gammaproteobacteria</taxon>
        <taxon>Oceanospirillales</taxon>
        <taxon>Aestuariirhabdaceae</taxon>
        <taxon>Aestuariirhabdus</taxon>
    </lineage>
</organism>
<feature type="transmembrane region" description="Helical" evidence="8">
    <location>
        <begin position="166"/>
        <end position="189"/>
    </location>
</feature>
<evidence type="ECO:0000256" key="1">
    <source>
        <dbReference type="ARBA" id="ARBA00004651"/>
    </source>
</evidence>
<keyword evidence="10" id="KW-1185">Reference proteome</keyword>
<protein>
    <recommendedName>
        <fullName evidence="8">Probable membrane transporter protein</fullName>
    </recommendedName>
</protein>
<reference evidence="9 10" key="1">
    <citation type="submission" date="2018-08" db="EMBL/GenBank/DDBJ databases">
        <authorList>
            <person name="Khan S.A."/>
        </authorList>
    </citation>
    <scope>NUCLEOTIDE SEQUENCE [LARGE SCALE GENOMIC DNA]</scope>
    <source>
        <strain evidence="9 10">GTF-13</strain>
    </source>
</reference>
<dbReference type="EMBL" id="QWEZ01000001">
    <property type="protein sequence ID" value="RRJ84424.1"/>
    <property type="molecule type" value="Genomic_DNA"/>
</dbReference>
<dbReference type="Pfam" id="PF01925">
    <property type="entry name" value="TauE"/>
    <property type="match status" value="1"/>
</dbReference>
<gene>
    <name evidence="9" type="ORF">D0544_04765</name>
</gene>
<comment type="similarity">
    <text evidence="2 8">Belongs to the 4-toluene sulfonate uptake permease (TSUP) (TC 2.A.102) family.</text>
</comment>
<evidence type="ECO:0000256" key="4">
    <source>
        <dbReference type="ARBA" id="ARBA00022475"/>
    </source>
</evidence>
<evidence type="ECO:0000256" key="8">
    <source>
        <dbReference type="RuleBase" id="RU363041"/>
    </source>
</evidence>
<dbReference type="PANTHER" id="PTHR30269">
    <property type="entry name" value="TRANSMEMBRANE PROTEIN YFCA"/>
    <property type="match status" value="1"/>
</dbReference>
<evidence type="ECO:0000256" key="2">
    <source>
        <dbReference type="ARBA" id="ARBA00009142"/>
    </source>
</evidence>
<evidence type="ECO:0000256" key="6">
    <source>
        <dbReference type="ARBA" id="ARBA00022989"/>
    </source>
</evidence>
<feature type="transmembrane region" description="Helical" evidence="8">
    <location>
        <begin position="230"/>
        <end position="252"/>
    </location>
</feature>
<feature type="transmembrane region" description="Helical" evidence="8">
    <location>
        <begin position="46"/>
        <end position="66"/>
    </location>
</feature>
<keyword evidence="6 8" id="KW-1133">Transmembrane helix</keyword>
<dbReference type="PANTHER" id="PTHR30269:SF37">
    <property type="entry name" value="MEMBRANE TRANSPORTER PROTEIN"/>
    <property type="match status" value="1"/>
</dbReference>
<keyword evidence="3" id="KW-0813">Transport</keyword>
<evidence type="ECO:0000256" key="3">
    <source>
        <dbReference type="ARBA" id="ARBA00022448"/>
    </source>
</evidence>
<sequence>MITDPFFYLCAIPAVLLFGMAKGGFGGTVAVVSVPLMALAVPPLQAAAILLPILVVMDAVALWSFRGQYDRVNLRILLPAAVAGVVVGAFFFRYLSDDAIRILIGLIAVVFCLNYWLSPGYRSKTEPNWVKGSFWGMMAGFTSFGIHAGAPPVSVYMLPQQLEKKLLMGTFAVFFAAVNFVKLFPYAWLGSFDSANLLTSLVLIPLAPIGVRLGFYLLHKVKEQTIYRLAYFFLCVMGVKLLHEGVLGLIAAQPLGAI</sequence>
<dbReference type="RefSeq" id="WP_125014853.1">
    <property type="nucleotide sequence ID" value="NZ_QWEZ01000001.1"/>
</dbReference>
<evidence type="ECO:0000256" key="7">
    <source>
        <dbReference type="ARBA" id="ARBA00023136"/>
    </source>
</evidence>
<dbReference type="InterPro" id="IPR002781">
    <property type="entry name" value="TM_pro_TauE-like"/>
</dbReference>
<keyword evidence="7 8" id="KW-0472">Membrane</keyword>
<feature type="transmembrane region" description="Helical" evidence="8">
    <location>
        <begin position="99"/>
        <end position="117"/>
    </location>
</feature>
<dbReference type="Proteomes" id="UP000280792">
    <property type="component" value="Unassembled WGS sequence"/>
</dbReference>
<comment type="caution">
    <text evidence="9">The sequence shown here is derived from an EMBL/GenBank/DDBJ whole genome shotgun (WGS) entry which is preliminary data.</text>
</comment>
<evidence type="ECO:0000256" key="5">
    <source>
        <dbReference type="ARBA" id="ARBA00022692"/>
    </source>
</evidence>
<evidence type="ECO:0000313" key="10">
    <source>
        <dbReference type="Proteomes" id="UP000280792"/>
    </source>
</evidence>
<proteinExistence type="inferred from homology"/>